<dbReference type="Proteomes" id="UP001161325">
    <property type="component" value="Unassembled WGS sequence"/>
</dbReference>
<evidence type="ECO:0000256" key="8">
    <source>
        <dbReference type="ARBA" id="ARBA00022989"/>
    </source>
</evidence>
<feature type="domain" description="TonB C-terminal" evidence="12">
    <location>
        <begin position="146"/>
        <end position="238"/>
    </location>
</feature>
<keyword evidence="5" id="KW-0997">Cell inner membrane</keyword>
<evidence type="ECO:0000256" key="5">
    <source>
        <dbReference type="ARBA" id="ARBA00022519"/>
    </source>
</evidence>
<reference evidence="13" key="1">
    <citation type="submission" date="2022-08" db="EMBL/GenBank/DDBJ databases">
        <title>Draft genome sequencing of Roseisolibacter agri AW1220.</title>
        <authorList>
            <person name="Tobiishi Y."/>
            <person name="Tonouchi A."/>
        </authorList>
    </citation>
    <scope>NUCLEOTIDE SEQUENCE</scope>
    <source>
        <strain evidence="13">AW1220</strain>
    </source>
</reference>
<evidence type="ECO:0000256" key="11">
    <source>
        <dbReference type="SAM" id="Phobius"/>
    </source>
</evidence>
<keyword evidence="4" id="KW-1003">Cell membrane</keyword>
<keyword evidence="7" id="KW-0653">Protein transport</keyword>
<evidence type="ECO:0000313" key="13">
    <source>
        <dbReference type="EMBL" id="GLC27612.1"/>
    </source>
</evidence>
<dbReference type="GO" id="GO:0055085">
    <property type="term" value="P:transmembrane transport"/>
    <property type="evidence" value="ECO:0007669"/>
    <property type="project" value="InterPro"/>
</dbReference>
<dbReference type="RefSeq" id="WP_284352048.1">
    <property type="nucleotide sequence ID" value="NZ_BRXS01000006.1"/>
</dbReference>
<name>A0AA37V493_9BACT</name>
<dbReference type="PROSITE" id="PS52015">
    <property type="entry name" value="TONB_CTD"/>
    <property type="match status" value="1"/>
</dbReference>
<evidence type="ECO:0000256" key="6">
    <source>
        <dbReference type="ARBA" id="ARBA00022692"/>
    </source>
</evidence>
<dbReference type="AlphaFoldDB" id="A0AA37V493"/>
<evidence type="ECO:0000256" key="7">
    <source>
        <dbReference type="ARBA" id="ARBA00022927"/>
    </source>
</evidence>
<accession>A0AA37V493</accession>
<dbReference type="SUPFAM" id="SSF74653">
    <property type="entry name" value="TolA/TonB C-terminal domain"/>
    <property type="match status" value="1"/>
</dbReference>
<dbReference type="EMBL" id="BRXS01000006">
    <property type="protein sequence ID" value="GLC27612.1"/>
    <property type="molecule type" value="Genomic_DNA"/>
</dbReference>
<evidence type="ECO:0000259" key="12">
    <source>
        <dbReference type="PROSITE" id="PS52015"/>
    </source>
</evidence>
<evidence type="ECO:0000256" key="3">
    <source>
        <dbReference type="ARBA" id="ARBA00022448"/>
    </source>
</evidence>
<dbReference type="GO" id="GO:0015031">
    <property type="term" value="P:protein transport"/>
    <property type="evidence" value="ECO:0007669"/>
    <property type="project" value="UniProtKB-KW"/>
</dbReference>
<keyword evidence="14" id="KW-1185">Reference proteome</keyword>
<evidence type="ECO:0000256" key="10">
    <source>
        <dbReference type="SAM" id="MobiDB-lite"/>
    </source>
</evidence>
<feature type="compositionally biased region" description="Pro residues" evidence="10">
    <location>
        <begin position="64"/>
        <end position="84"/>
    </location>
</feature>
<comment type="caution">
    <text evidence="13">The sequence shown here is derived from an EMBL/GenBank/DDBJ whole genome shotgun (WGS) entry which is preliminary data.</text>
</comment>
<keyword evidence="3" id="KW-0813">Transport</keyword>
<dbReference type="PANTHER" id="PTHR33446:SF2">
    <property type="entry name" value="PROTEIN TONB"/>
    <property type="match status" value="1"/>
</dbReference>
<evidence type="ECO:0000313" key="14">
    <source>
        <dbReference type="Proteomes" id="UP001161325"/>
    </source>
</evidence>
<comment type="subcellular location">
    <subcellularLocation>
        <location evidence="1">Cell inner membrane</location>
        <topology evidence="1">Single-pass membrane protein</topology>
        <orientation evidence="1">Periplasmic side</orientation>
    </subcellularLocation>
</comment>
<sequence>MLNNLIESKAKKQRSVGATITSVIINGSLAVLAVYATANAAVEAEKPKEEKVEFVEMKKDEPPPPKNEPPPPPPPDVAVAPPPPKGFQVLTAPVEIPDVIPEVDLSKKVTDEADFSGKGVAGGIAKGVEGAKGPVVQDQPYFEFQVEKPVAPVPGSTGPRYPEILKSSNVEGEVLAQFVVDTTGRVESGSFKVLKSSHELFTQAVRQALPNMKFLPAEVGGRKVKQLVQQPFQFALTK</sequence>
<evidence type="ECO:0000256" key="9">
    <source>
        <dbReference type="ARBA" id="ARBA00023136"/>
    </source>
</evidence>
<dbReference type="Pfam" id="PF03544">
    <property type="entry name" value="TonB_C"/>
    <property type="match status" value="1"/>
</dbReference>
<dbReference type="GO" id="GO:0098797">
    <property type="term" value="C:plasma membrane protein complex"/>
    <property type="evidence" value="ECO:0007669"/>
    <property type="project" value="TreeGrafter"/>
</dbReference>
<evidence type="ECO:0000256" key="2">
    <source>
        <dbReference type="ARBA" id="ARBA00006555"/>
    </source>
</evidence>
<dbReference type="NCBIfam" id="TIGR01352">
    <property type="entry name" value="tonB_Cterm"/>
    <property type="match status" value="1"/>
</dbReference>
<dbReference type="InterPro" id="IPR006260">
    <property type="entry name" value="TonB/TolA_C"/>
</dbReference>
<feature type="compositionally biased region" description="Basic and acidic residues" evidence="10">
    <location>
        <begin position="46"/>
        <end position="63"/>
    </location>
</feature>
<keyword evidence="9 11" id="KW-0472">Membrane</keyword>
<dbReference type="GO" id="GO:0031992">
    <property type="term" value="F:energy transducer activity"/>
    <property type="evidence" value="ECO:0007669"/>
    <property type="project" value="TreeGrafter"/>
</dbReference>
<proteinExistence type="inferred from homology"/>
<dbReference type="InterPro" id="IPR051045">
    <property type="entry name" value="TonB-dependent_transducer"/>
</dbReference>
<dbReference type="InterPro" id="IPR037682">
    <property type="entry name" value="TonB_C"/>
</dbReference>
<organism evidence="13 14">
    <name type="scientific">Roseisolibacter agri</name>
    <dbReference type="NCBI Taxonomy" id="2014610"/>
    <lineage>
        <taxon>Bacteria</taxon>
        <taxon>Pseudomonadati</taxon>
        <taxon>Gemmatimonadota</taxon>
        <taxon>Gemmatimonadia</taxon>
        <taxon>Gemmatimonadales</taxon>
        <taxon>Gemmatimonadaceae</taxon>
        <taxon>Roseisolibacter</taxon>
    </lineage>
</organism>
<gene>
    <name evidence="13" type="ORF">rosag_41250</name>
</gene>
<dbReference type="PANTHER" id="PTHR33446">
    <property type="entry name" value="PROTEIN TONB-RELATED"/>
    <property type="match status" value="1"/>
</dbReference>
<feature type="transmembrane region" description="Helical" evidence="11">
    <location>
        <begin position="16"/>
        <end position="38"/>
    </location>
</feature>
<protein>
    <recommendedName>
        <fullName evidence="12">TonB C-terminal domain-containing protein</fullName>
    </recommendedName>
</protein>
<evidence type="ECO:0000256" key="4">
    <source>
        <dbReference type="ARBA" id="ARBA00022475"/>
    </source>
</evidence>
<keyword evidence="6 11" id="KW-0812">Transmembrane</keyword>
<comment type="similarity">
    <text evidence="2">Belongs to the TonB family.</text>
</comment>
<evidence type="ECO:0000256" key="1">
    <source>
        <dbReference type="ARBA" id="ARBA00004383"/>
    </source>
</evidence>
<feature type="region of interest" description="Disordered" evidence="10">
    <location>
        <begin position="46"/>
        <end position="84"/>
    </location>
</feature>
<dbReference type="Gene3D" id="3.30.1150.10">
    <property type="match status" value="1"/>
</dbReference>
<keyword evidence="8 11" id="KW-1133">Transmembrane helix</keyword>